<evidence type="ECO:0000313" key="6">
    <source>
        <dbReference type="EMBL" id="CAF1504528.1"/>
    </source>
</evidence>
<dbReference type="SMART" id="SM00326">
    <property type="entry name" value="SH3"/>
    <property type="match status" value="1"/>
</dbReference>
<proteinExistence type="predicted"/>
<dbReference type="PANTHER" id="PTHR15176">
    <property type="entry name" value="NEPHROCYSTIN"/>
    <property type="match status" value="1"/>
</dbReference>
<dbReference type="Gene3D" id="2.30.30.40">
    <property type="entry name" value="SH3 Domains"/>
    <property type="match status" value="1"/>
</dbReference>
<comment type="caution">
    <text evidence="6">The sequence shown here is derived from an EMBL/GenBank/DDBJ whole genome shotgun (WGS) entry which is preliminary data.</text>
</comment>
<reference evidence="6" key="1">
    <citation type="submission" date="2021-02" db="EMBL/GenBank/DDBJ databases">
        <authorList>
            <person name="Nowell W R."/>
        </authorList>
    </citation>
    <scope>NUCLEOTIDE SEQUENCE</scope>
</reference>
<feature type="domain" description="SH3" evidence="5">
    <location>
        <begin position="321"/>
        <end position="382"/>
    </location>
</feature>
<evidence type="ECO:0000313" key="7">
    <source>
        <dbReference type="Proteomes" id="UP000663891"/>
    </source>
</evidence>
<dbReference type="GO" id="GO:0090251">
    <property type="term" value="P:protein localization involved in establishment of planar polarity"/>
    <property type="evidence" value="ECO:0007669"/>
    <property type="project" value="TreeGrafter"/>
</dbReference>
<evidence type="ECO:0000256" key="4">
    <source>
        <dbReference type="SAM" id="MobiDB-lite"/>
    </source>
</evidence>
<feature type="compositionally biased region" description="Acidic residues" evidence="4">
    <location>
        <begin position="158"/>
        <end position="175"/>
    </location>
</feature>
<evidence type="ECO:0000256" key="1">
    <source>
        <dbReference type="ARBA" id="ARBA00022443"/>
    </source>
</evidence>
<keyword evidence="3" id="KW-0175">Coiled coil</keyword>
<dbReference type="GO" id="GO:0005737">
    <property type="term" value="C:cytoplasm"/>
    <property type="evidence" value="ECO:0007669"/>
    <property type="project" value="TreeGrafter"/>
</dbReference>
<organism evidence="6 7">
    <name type="scientific">Adineta steineri</name>
    <dbReference type="NCBI Taxonomy" id="433720"/>
    <lineage>
        <taxon>Eukaryota</taxon>
        <taxon>Metazoa</taxon>
        <taxon>Spiralia</taxon>
        <taxon>Gnathifera</taxon>
        <taxon>Rotifera</taxon>
        <taxon>Eurotatoria</taxon>
        <taxon>Bdelloidea</taxon>
        <taxon>Adinetida</taxon>
        <taxon>Adinetidae</taxon>
        <taxon>Adineta</taxon>
    </lineage>
</organism>
<dbReference type="OrthoDB" id="5340910at2759"/>
<dbReference type="Pfam" id="PF00018">
    <property type="entry name" value="SH3_1"/>
    <property type="match status" value="1"/>
</dbReference>
<feature type="region of interest" description="Disordered" evidence="4">
    <location>
        <begin position="236"/>
        <end position="304"/>
    </location>
</feature>
<dbReference type="InterPro" id="IPR001452">
    <property type="entry name" value="SH3_domain"/>
</dbReference>
<name>A0A815TL89_9BILA</name>
<dbReference type="CDD" id="cd00174">
    <property type="entry name" value="SH3"/>
    <property type="match status" value="1"/>
</dbReference>
<evidence type="ECO:0000256" key="2">
    <source>
        <dbReference type="PROSITE-ProRule" id="PRU00192"/>
    </source>
</evidence>
<dbReference type="PANTHER" id="PTHR15176:SF1">
    <property type="entry name" value="NEPHROCYSTIN-1"/>
    <property type="match status" value="1"/>
</dbReference>
<protein>
    <recommendedName>
        <fullName evidence="5">SH3 domain-containing protein</fullName>
    </recommendedName>
</protein>
<evidence type="ECO:0000259" key="5">
    <source>
        <dbReference type="PROSITE" id="PS50002"/>
    </source>
</evidence>
<dbReference type="PROSITE" id="PS50002">
    <property type="entry name" value="SH3"/>
    <property type="match status" value="1"/>
</dbReference>
<evidence type="ECO:0000256" key="3">
    <source>
        <dbReference type="SAM" id="Coils"/>
    </source>
</evidence>
<accession>A0A815TL89</accession>
<feature type="region of interest" description="Disordered" evidence="4">
    <location>
        <begin position="131"/>
        <end position="196"/>
    </location>
</feature>
<dbReference type="Proteomes" id="UP000663891">
    <property type="component" value="Unassembled WGS sequence"/>
</dbReference>
<dbReference type="InterPro" id="IPR039687">
    <property type="entry name" value="NPHP1"/>
</dbReference>
<dbReference type="EMBL" id="CAJNON010002238">
    <property type="protein sequence ID" value="CAF1504528.1"/>
    <property type="molecule type" value="Genomic_DNA"/>
</dbReference>
<feature type="compositionally biased region" description="Basic and acidic residues" evidence="4">
    <location>
        <begin position="176"/>
        <end position="187"/>
    </location>
</feature>
<feature type="coiled-coil region" evidence="3">
    <location>
        <begin position="1"/>
        <end position="107"/>
    </location>
</feature>
<gene>
    <name evidence="6" type="ORF">VCS650_LOCUS42433</name>
</gene>
<feature type="compositionally biased region" description="Acidic residues" evidence="4">
    <location>
        <begin position="295"/>
        <end position="304"/>
    </location>
</feature>
<dbReference type="AlphaFoldDB" id="A0A815TL89"/>
<dbReference type="InterPro" id="IPR036028">
    <property type="entry name" value="SH3-like_dom_sf"/>
</dbReference>
<feature type="compositionally biased region" description="Polar residues" evidence="4">
    <location>
        <begin position="131"/>
        <end position="153"/>
    </location>
</feature>
<keyword evidence="1 2" id="KW-0728">SH3 domain</keyword>
<dbReference type="GO" id="GO:0005929">
    <property type="term" value="C:cilium"/>
    <property type="evidence" value="ECO:0007669"/>
    <property type="project" value="TreeGrafter"/>
</dbReference>
<sequence>MQQLLNEIDQVKNDAEASIKTLEKIDTERTKGVVDHDRLLQDRRQIYNLNEHIINLQKQMDAMTKESDSSWPIKTFDKTKQKAFETLSNLSKQLNQVDERLERVINSNAQPVASLTTTINNGNTKGIDNLVNNLPFNQNKTSESNDTARVSTPSLSSSDDESISDEDEDEDEEESKIDNRDAWKNGKQEPLTSTPLLQKIAISSDEHLDTEDENDEINDKHQFVNELHNQQRIYENSQDSNEYSQSPQTSSSSSSTPRKPTTPLRKSANTSESDSYSEEDSDQDNNGEYSRSYDDSEEEEEEDEHTIINANIQELRVRKYLPGTQFRVLYNFNAIETSDLTLHKDEILILVKQEDDDWWLFKNLQTQQEGMVPINHIQLQSKIYKQSSRSRIQPVTSASILVDAFKTNNYIPSGFIPSDLAPLTQQNQYKLSFMLIPQMTESNFAFADLYWQDDTDQISIQDTEYQKILKIKKCLKIPKIKGSQIRVLGRCIRICLYDGFTIISNIHSTRARLSGKSNANDLTEDWYFAPNKKNTIIDQQCQFLIRSDEYDRSKHLYLLIELSQLCQSKVNDEKCEIGCGWIMISIDNYEKNNYNKRLHGGHFYETNILLNSQYKNFHSQGLAGKIDRYKQARIQFSLESREEHNDLLYNSLPLKSMIVPINLVEILVFYRNELAYQLQKRYHSNSFSTVPLDSIFLSTFYQTLEQPDLIYLLQRLYHRNKKLSNQEQREEFIKIYELSIYPLLFYRLLPSYDFHNLPLLHQRQQLLIDMLAKLKKEKKDQPDILALLLDPNLTDKWTPFTTNEICFIPSDLAPLTQQNQYKLSFMLIPQMTESNFAFTDLYWQNDTDQISIQDTEYQKILKIKKCLKIPKIKGSQIRVLGRCIRICLYDGFTIISNIHSTRARLSGKSNANDLTEDWYFAPNKKNTIIDQQCQFLIRSNEYDRSQHLYLLIELSQLCQSKVNEEKCEIGCGWIMISIDNSEKNNYNKRLHGGHFYETNILLDSQYKNLHSQGLAGKIDRYKQARIQFSLESREEHNDLLYNSLPLKSMIVPINLVEILVFYRNELAYQLQKRYQSNSFSTVPLDSIFLSTFYQTLEQPDLIYLLQRLYHRNKKLSNQEQRKEFIKIYELSIYPLLFYRLLPSYDFHNLPLLHQRKQLLIDMLAKLKKEKKDQPDILAILLDPNLTDKWAPFTTNEICFSLQKIC</sequence>
<dbReference type="SUPFAM" id="SSF50044">
    <property type="entry name" value="SH3-domain"/>
    <property type="match status" value="1"/>
</dbReference>
<feature type="compositionally biased region" description="Low complexity" evidence="4">
    <location>
        <begin position="244"/>
        <end position="274"/>
    </location>
</feature>
<feature type="compositionally biased region" description="Acidic residues" evidence="4">
    <location>
        <begin position="275"/>
        <end position="285"/>
    </location>
</feature>